<evidence type="ECO:0000256" key="4">
    <source>
        <dbReference type="ARBA" id="ARBA00023125"/>
    </source>
</evidence>
<dbReference type="InterPro" id="IPR036388">
    <property type="entry name" value="WH-like_DNA-bd_sf"/>
</dbReference>
<evidence type="ECO:0000259" key="7">
    <source>
        <dbReference type="Pfam" id="PF08281"/>
    </source>
</evidence>
<dbReference type="SUPFAM" id="SSF88946">
    <property type="entry name" value="Sigma2 domain of RNA polymerase sigma factors"/>
    <property type="match status" value="1"/>
</dbReference>
<dbReference type="Gene3D" id="1.10.10.10">
    <property type="entry name" value="Winged helix-like DNA-binding domain superfamily/Winged helix DNA-binding domain"/>
    <property type="match status" value="1"/>
</dbReference>
<feature type="domain" description="RNA polymerase sigma factor 70 region 4 type 2" evidence="7">
    <location>
        <begin position="121"/>
        <end position="166"/>
    </location>
</feature>
<keyword evidence="5" id="KW-0804">Transcription</keyword>
<name>A0ABS4JB64_9BACL</name>
<dbReference type="EMBL" id="JAGGLB010000070">
    <property type="protein sequence ID" value="MBP1997085.1"/>
    <property type="molecule type" value="Genomic_DNA"/>
</dbReference>
<dbReference type="PANTHER" id="PTHR43133:SF8">
    <property type="entry name" value="RNA POLYMERASE SIGMA FACTOR HI_1459-RELATED"/>
    <property type="match status" value="1"/>
</dbReference>
<keyword evidence="2" id="KW-0805">Transcription regulation</keyword>
<dbReference type="InterPro" id="IPR013325">
    <property type="entry name" value="RNA_pol_sigma_r2"/>
</dbReference>
<keyword evidence="9" id="KW-1185">Reference proteome</keyword>
<keyword evidence="3" id="KW-0731">Sigma factor</keyword>
<dbReference type="Proteomes" id="UP001519287">
    <property type="component" value="Unassembled WGS sequence"/>
</dbReference>
<evidence type="ECO:0000256" key="3">
    <source>
        <dbReference type="ARBA" id="ARBA00023082"/>
    </source>
</evidence>
<proteinExistence type="inferred from homology"/>
<protein>
    <submittedName>
        <fullName evidence="8">RNA polymerase sigma-70 factor (ECF subfamily)</fullName>
    </submittedName>
</protein>
<evidence type="ECO:0000256" key="5">
    <source>
        <dbReference type="ARBA" id="ARBA00023163"/>
    </source>
</evidence>
<accession>A0ABS4JB64</accession>
<dbReference type="PANTHER" id="PTHR43133">
    <property type="entry name" value="RNA POLYMERASE ECF-TYPE SIGMA FACTO"/>
    <property type="match status" value="1"/>
</dbReference>
<dbReference type="NCBIfam" id="TIGR02937">
    <property type="entry name" value="sigma70-ECF"/>
    <property type="match status" value="1"/>
</dbReference>
<organism evidence="8 9">
    <name type="scientific">Paenibacillus eucommiae</name>
    <dbReference type="NCBI Taxonomy" id="1355755"/>
    <lineage>
        <taxon>Bacteria</taxon>
        <taxon>Bacillati</taxon>
        <taxon>Bacillota</taxon>
        <taxon>Bacilli</taxon>
        <taxon>Bacillales</taxon>
        <taxon>Paenibacillaceae</taxon>
        <taxon>Paenibacillus</taxon>
    </lineage>
</organism>
<dbReference type="InterPro" id="IPR013249">
    <property type="entry name" value="RNA_pol_sigma70_r4_t2"/>
</dbReference>
<sequence length="256" mass="28552">MILNEVREMIENRFGDESIEHLQAVVNRYCLSITGSIWDAEDLAQDTWLKAISTLNDFGQKNVFGHKNPEAYLLRIAKNTWIDQARRKNLFLKILKREQPEVALPENGSFEIETAFLALRKHLTPLQRTVFLLRDVFGYSIAEAADKLQTTEGAVKAALHRARLALDAVKDELEQSILPVPKEEGLKAFLRALAAAYQMGDIATLIELAQQDELEPAVVFGIAQNQVIGKSLIQAQGATGQNYGIPMAHTIMLLAS</sequence>
<comment type="caution">
    <text evidence="8">The sequence shown here is derived from an EMBL/GenBank/DDBJ whole genome shotgun (WGS) entry which is preliminary data.</text>
</comment>
<feature type="domain" description="RNA polymerase sigma-70 region 2" evidence="6">
    <location>
        <begin position="19"/>
        <end position="89"/>
    </location>
</feature>
<evidence type="ECO:0000259" key="6">
    <source>
        <dbReference type="Pfam" id="PF04542"/>
    </source>
</evidence>
<dbReference type="SUPFAM" id="SSF88659">
    <property type="entry name" value="Sigma3 and sigma4 domains of RNA polymerase sigma factors"/>
    <property type="match status" value="1"/>
</dbReference>
<dbReference type="InterPro" id="IPR007627">
    <property type="entry name" value="RNA_pol_sigma70_r2"/>
</dbReference>
<dbReference type="Pfam" id="PF04542">
    <property type="entry name" value="Sigma70_r2"/>
    <property type="match status" value="1"/>
</dbReference>
<dbReference type="InterPro" id="IPR014284">
    <property type="entry name" value="RNA_pol_sigma-70_dom"/>
</dbReference>
<gene>
    <name evidence="8" type="ORF">J2Z66_008763</name>
</gene>
<dbReference type="InterPro" id="IPR013324">
    <property type="entry name" value="RNA_pol_sigma_r3/r4-like"/>
</dbReference>
<dbReference type="RefSeq" id="WP_209980077.1">
    <property type="nucleotide sequence ID" value="NZ_JAGGLB010000070.1"/>
</dbReference>
<reference evidence="8 9" key="1">
    <citation type="submission" date="2021-03" db="EMBL/GenBank/DDBJ databases">
        <title>Genomic Encyclopedia of Type Strains, Phase IV (KMG-IV): sequencing the most valuable type-strain genomes for metagenomic binning, comparative biology and taxonomic classification.</title>
        <authorList>
            <person name="Goeker M."/>
        </authorList>
    </citation>
    <scope>NUCLEOTIDE SEQUENCE [LARGE SCALE GENOMIC DNA]</scope>
    <source>
        <strain evidence="8 9">DSM 26048</strain>
    </source>
</reference>
<evidence type="ECO:0000313" key="8">
    <source>
        <dbReference type="EMBL" id="MBP1997085.1"/>
    </source>
</evidence>
<comment type="similarity">
    <text evidence="1">Belongs to the sigma-70 factor family. ECF subfamily.</text>
</comment>
<keyword evidence="4" id="KW-0238">DNA-binding</keyword>
<evidence type="ECO:0000256" key="1">
    <source>
        <dbReference type="ARBA" id="ARBA00010641"/>
    </source>
</evidence>
<dbReference type="Pfam" id="PF08281">
    <property type="entry name" value="Sigma70_r4_2"/>
    <property type="match status" value="1"/>
</dbReference>
<evidence type="ECO:0000256" key="2">
    <source>
        <dbReference type="ARBA" id="ARBA00023015"/>
    </source>
</evidence>
<dbReference type="Gene3D" id="1.10.1740.10">
    <property type="match status" value="1"/>
</dbReference>
<dbReference type="InterPro" id="IPR039425">
    <property type="entry name" value="RNA_pol_sigma-70-like"/>
</dbReference>
<evidence type="ECO:0000313" key="9">
    <source>
        <dbReference type="Proteomes" id="UP001519287"/>
    </source>
</evidence>